<keyword evidence="3" id="KW-0001">2Fe-2S</keyword>
<dbReference type="Proteomes" id="UP000249913">
    <property type="component" value="Unassembled WGS sequence"/>
</dbReference>
<dbReference type="PANTHER" id="PTHR22976">
    <property type="entry name" value="BIOTIN SYNTHASE"/>
    <property type="match status" value="1"/>
</dbReference>
<feature type="domain" description="Radical SAM core" evidence="8">
    <location>
        <begin position="1"/>
        <end position="56"/>
    </location>
</feature>
<keyword evidence="2" id="KW-0949">S-adenosyl-L-methionine</keyword>
<dbReference type="EMBL" id="UAUX01000017">
    <property type="protein sequence ID" value="SQA00323.1"/>
    <property type="molecule type" value="Genomic_DNA"/>
</dbReference>
<evidence type="ECO:0000313" key="10">
    <source>
        <dbReference type="Proteomes" id="UP000249913"/>
    </source>
</evidence>
<evidence type="ECO:0000256" key="4">
    <source>
        <dbReference type="ARBA" id="ARBA00022723"/>
    </source>
</evidence>
<dbReference type="GO" id="GO:0009102">
    <property type="term" value="P:biotin biosynthetic process"/>
    <property type="evidence" value="ECO:0007669"/>
    <property type="project" value="UniProtKB-KW"/>
</dbReference>
<keyword evidence="1" id="KW-0004">4Fe-4S</keyword>
<keyword evidence="5" id="KW-0093">Biotin biosynthesis</keyword>
<dbReference type="Gene3D" id="3.20.20.70">
    <property type="entry name" value="Aldolase class I"/>
    <property type="match status" value="1"/>
</dbReference>
<dbReference type="InterPro" id="IPR013785">
    <property type="entry name" value="Aldolase_TIM"/>
</dbReference>
<evidence type="ECO:0000256" key="5">
    <source>
        <dbReference type="ARBA" id="ARBA00022756"/>
    </source>
</evidence>
<keyword evidence="7" id="KW-0411">Iron-sulfur</keyword>
<keyword evidence="6" id="KW-0408">Iron</keyword>
<dbReference type="PROSITE" id="PS51918">
    <property type="entry name" value="RADICAL_SAM"/>
    <property type="match status" value="1"/>
</dbReference>
<dbReference type="GO" id="GO:0004076">
    <property type="term" value="F:biotin synthase activity"/>
    <property type="evidence" value="ECO:0007669"/>
    <property type="project" value="UniProtKB-EC"/>
</dbReference>
<proteinExistence type="predicted"/>
<dbReference type="GO" id="GO:0051539">
    <property type="term" value="F:4 iron, 4 sulfur cluster binding"/>
    <property type="evidence" value="ECO:0007669"/>
    <property type="project" value="UniProtKB-KW"/>
</dbReference>
<dbReference type="PANTHER" id="PTHR22976:SF2">
    <property type="entry name" value="BIOTIN SYNTHASE, MITOCHONDRIAL"/>
    <property type="match status" value="1"/>
</dbReference>
<keyword evidence="9" id="KW-0808">Transferase</keyword>
<keyword evidence="4" id="KW-0479">Metal-binding</keyword>
<dbReference type="SUPFAM" id="SSF102114">
    <property type="entry name" value="Radical SAM enzymes"/>
    <property type="match status" value="1"/>
</dbReference>
<evidence type="ECO:0000256" key="6">
    <source>
        <dbReference type="ARBA" id="ARBA00023004"/>
    </source>
</evidence>
<dbReference type="EC" id="2.8.1.6" evidence="9"/>
<evidence type="ECO:0000313" key="9">
    <source>
        <dbReference type="EMBL" id="SQA00323.1"/>
    </source>
</evidence>
<protein>
    <submittedName>
        <fullName evidence="9">Biotin synthase</fullName>
        <ecNumber evidence="9">2.8.1.6</ecNumber>
    </submittedName>
</protein>
<dbReference type="GO" id="GO:0051537">
    <property type="term" value="F:2 iron, 2 sulfur cluster binding"/>
    <property type="evidence" value="ECO:0007669"/>
    <property type="project" value="UniProtKB-KW"/>
</dbReference>
<evidence type="ECO:0000256" key="2">
    <source>
        <dbReference type="ARBA" id="ARBA00022691"/>
    </source>
</evidence>
<dbReference type="AlphaFoldDB" id="A0A2X2K7H5"/>
<dbReference type="InterPro" id="IPR007197">
    <property type="entry name" value="rSAM"/>
</dbReference>
<reference evidence="9 10" key="1">
    <citation type="submission" date="2018-06" db="EMBL/GenBank/DDBJ databases">
        <authorList>
            <consortium name="Pathogen Informatics"/>
            <person name="Doyle S."/>
        </authorList>
    </citation>
    <scope>NUCLEOTIDE SEQUENCE [LARGE SCALE GENOMIC DNA]</scope>
    <source>
        <strain evidence="9 10">NCTC7878</strain>
    </source>
</reference>
<evidence type="ECO:0000256" key="1">
    <source>
        <dbReference type="ARBA" id="ARBA00022485"/>
    </source>
</evidence>
<evidence type="ECO:0000256" key="3">
    <source>
        <dbReference type="ARBA" id="ARBA00022714"/>
    </source>
</evidence>
<accession>A0A2X2K7H5</accession>
<dbReference type="InterPro" id="IPR002684">
    <property type="entry name" value="Biotin_synth/BioAB"/>
</dbReference>
<dbReference type="GO" id="GO:0046872">
    <property type="term" value="F:metal ion binding"/>
    <property type="evidence" value="ECO:0007669"/>
    <property type="project" value="UniProtKB-KW"/>
</dbReference>
<evidence type="ECO:0000259" key="8">
    <source>
        <dbReference type="PROSITE" id="PS51918"/>
    </source>
</evidence>
<organism evidence="9 10">
    <name type="scientific">Staphylococcus aureus</name>
    <dbReference type="NCBI Taxonomy" id="1280"/>
    <lineage>
        <taxon>Bacteria</taxon>
        <taxon>Bacillati</taxon>
        <taxon>Bacillota</taxon>
        <taxon>Bacilli</taxon>
        <taxon>Bacillales</taxon>
        <taxon>Staphylococcaceae</taxon>
        <taxon>Staphylococcus</taxon>
    </lineage>
</organism>
<sequence length="56" mass="6006">MKANNISPCSGVICGMGESNQDIVDMAFALKEMDADSIPINFLHPIKGTKFGSMDD</sequence>
<dbReference type="InterPro" id="IPR058240">
    <property type="entry name" value="rSAM_sf"/>
</dbReference>
<evidence type="ECO:0000256" key="7">
    <source>
        <dbReference type="ARBA" id="ARBA00023014"/>
    </source>
</evidence>
<name>A0A2X2K7H5_STAAU</name>
<gene>
    <name evidence="9" type="primary">bioB_2</name>
    <name evidence="9" type="ORF">NCTC7878_03485</name>
</gene>